<evidence type="ECO:0000256" key="1">
    <source>
        <dbReference type="ARBA" id="ARBA00004442"/>
    </source>
</evidence>
<proteinExistence type="inferred from homology"/>
<dbReference type="Gene3D" id="1.20.1600.10">
    <property type="entry name" value="Outer membrane efflux proteins (OEP)"/>
    <property type="match status" value="1"/>
</dbReference>
<dbReference type="PANTHER" id="PTHR30026:SF20">
    <property type="entry name" value="OUTER MEMBRANE PROTEIN TOLC"/>
    <property type="match status" value="1"/>
</dbReference>
<dbReference type="GO" id="GO:0009279">
    <property type="term" value="C:cell outer membrane"/>
    <property type="evidence" value="ECO:0007669"/>
    <property type="project" value="UniProtKB-SubCell"/>
</dbReference>
<feature type="coiled-coil region" evidence="8">
    <location>
        <begin position="205"/>
        <end position="239"/>
    </location>
</feature>
<keyword evidence="5" id="KW-0812">Transmembrane</keyword>
<comment type="similarity">
    <text evidence="2">Belongs to the outer membrane factor (OMF) (TC 1.B.17) family.</text>
</comment>
<keyword evidence="6" id="KW-0472">Membrane</keyword>
<name>A0A286FJA6_9BACT</name>
<dbReference type="EMBL" id="OCNH01000001">
    <property type="protein sequence ID" value="SOD83166.1"/>
    <property type="molecule type" value="Genomic_DNA"/>
</dbReference>
<dbReference type="GO" id="GO:1990281">
    <property type="term" value="C:efflux pump complex"/>
    <property type="evidence" value="ECO:0007669"/>
    <property type="project" value="TreeGrafter"/>
</dbReference>
<evidence type="ECO:0000256" key="8">
    <source>
        <dbReference type="SAM" id="Coils"/>
    </source>
</evidence>
<dbReference type="InterPro" id="IPR003423">
    <property type="entry name" value="OMP_efflux"/>
</dbReference>
<evidence type="ECO:0000256" key="5">
    <source>
        <dbReference type="ARBA" id="ARBA00022692"/>
    </source>
</evidence>
<keyword evidence="7" id="KW-0998">Cell outer membrane</keyword>
<organism evidence="10 11">
    <name type="scientific">Spirosoma fluviale</name>
    <dbReference type="NCBI Taxonomy" id="1597977"/>
    <lineage>
        <taxon>Bacteria</taxon>
        <taxon>Pseudomonadati</taxon>
        <taxon>Bacteroidota</taxon>
        <taxon>Cytophagia</taxon>
        <taxon>Cytophagales</taxon>
        <taxon>Cytophagaceae</taxon>
        <taxon>Spirosoma</taxon>
    </lineage>
</organism>
<keyword evidence="9" id="KW-0732">Signal</keyword>
<evidence type="ECO:0000313" key="10">
    <source>
        <dbReference type="EMBL" id="SOD83166.1"/>
    </source>
</evidence>
<feature type="chain" id="PRO_5013103614" evidence="9">
    <location>
        <begin position="21"/>
        <end position="445"/>
    </location>
</feature>
<dbReference type="OrthoDB" id="1413034at2"/>
<evidence type="ECO:0000256" key="9">
    <source>
        <dbReference type="SAM" id="SignalP"/>
    </source>
</evidence>
<dbReference type="RefSeq" id="WP_097125906.1">
    <property type="nucleotide sequence ID" value="NZ_OCNH01000001.1"/>
</dbReference>
<dbReference type="InterPro" id="IPR051906">
    <property type="entry name" value="TolC-like"/>
</dbReference>
<evidence type="ECO:0000256" key="7">
    <source>
        <dbReference type="ARBA" id="ARBA00023237"/>
    </source>
</evidence>
<evidence type="ECO:0000256" key="3">
    <source>
        <dbReference type="ARBA" id="ARBA00022448"/>
    </source>
</evidence>
<evidence type="ECO:0000256" key="6">
    <source>
        <dbReference type="ARBA" id="ARBA00023136"/>
    </source>
</evidence>
<reference evidence="11" key="1">
    <citation type="submission" date="2017-09" db="EMBL/GenBank/DDBJ databases">
        <authorList>
            <person name="Varghese N."/>
            <person name="Submissions S."/>
        </authorList>
    </citation>
    <scope>NUCLEOTIDE SEQUENCE [LARGE SCALE GENOMIC DNA]</scope>
    <source>
        <strain evidence="11">DSM 29961</strain>
    </source>
</reference>
<keyword evidence="3" id="KW-0813">Transport</keyword>
<feature type="signal peptide" evidence="9">
    <location>
        <begin position="1"/>
        <end position="20"/>
    </location>
</feature>
<protein>
    <submittedName>
        <fullName evidence="10">Outer membrane protein TolC</fullName>
    </submittedName>
</protein>
<evidence type="ECO:0000256" key="2">
    <source>
        <dbReference type="ARBA" id="ARBA00007613"/>
    </source>
</evidence>
<dbReference type="GO" id="GO:0015562">
    <property type="term" value="F:efflux transmembrane transporter activity"/>
    <property type="evidence" value="ECO:0007669"/>
    <property type="project" value="InterPro"/>
</dbReference>
<gene>
    <name evidence="10" type="ORF">SAMN06269250_2385</name>
</gene>
<evidence type="ECO:0000313" key="11">
    <source>
        <dbReference type="Proteomes" id="UP000219452"/>
    </source>
</evidence>
<keyword evidence="4" id="KW-1134">Transmembrane beta strand</keyword>
<sequence length="445" mass="48854">MNTLLKLTIVGILLSGATVAQTTQPVQLKQVQDQAVQQNRRLKIARYKVDESDYKISEARSRLYPLIVANGSYTYNGVTRDLTLPRGSIGVLPGATPIPLPQQDLTLFKAKHNLFFGNVLAYQPISQLGKIKDGIKVAETDVALAKTQVSQAELAVRQGVEKLYYGLLIAQRQQQQVQTTLELTQAKLYDVESALLAGKTDPVNKVGLQADLANQQQQLLQLTNQVEDYTADLNELLGQPAETPLSLSPVTDSLPALPPLATFLEGAKNGSLEVRQADQTSQKAALGVQAARKDYIPTIGALGGYLFQNVISDLPQSNYFVGLQLSYNIVDFGRRRSTLNQRLSQEKQASENVQYTREHIAGEVQKSYRKARQAQSLLPIAAQAAQYRRDELKLKTDRLAAGLVLKRDVLETQAALAKAEADLFSAQLAYRLALSDLEALTGISR</sequence>
<dbReference type="AlphaFoldDB" id="A0A286FJA6"/>
<dbReference type="SUPFAM" id="SSF56954">
    <property type="entry name" value="Outer membrane efflux proteins (OEP)"/>
    <property type="match status" value="1"/>
</dbReference>
<comment type="subcellular location">
    <subcellularLocation>
        <location evidence="1">Cell outer membrane</location>
    </subcellularLocation>
</comment>
<keyword evidence="8" id="KW-0175">Coiled coil</keyword>
<accession>A0A286FJA6</accession>
<keyword evidence="11" id="KW-1185">Reference proteome</keyword>
<dbReference type="Proteomes" id="UP000219452">
    <property type="component" value="Unassembled WGS sequence"/>
</dbReference>
<evidence type="ECO:0000256" key="4">
    <source>
        <dbReference type="ARBA" id="ARBA00022452"/>
    </source>
</evidence>
<dbReference type="GO" id="GO:0015288">
    <property type="term" value="F:porin activity"/>
    <property type="evidence" value="ECO:0007669"/>
    <property type="project" value="TreeGrafter"/>
</dbReference>
<dbReference type="Pfam" id="PF02321">
    <property type="entry name" value="OEP"/>
    <property type="match status" value="2"/>
</dbReference>
<dbReference type="PANTHER" id="PTHR30026">
    <property type="entry name" value="OUTER MEMBRANE PROTEIN TOLC"/>
    <property type="match status" value="1"/>
</dbReference>